<reference evidence="2 3" key="1">
    <citation type="journal article" date="2011" name="Stand. Genomic Sci.">
        <title>Complete genome sequence of Desulfobulbus propionicus type strain (1pr3).</title>
        <authorList>
            <person name="Pagani I."/>
            <person name="Lapidus A."/>
            <person name="Nolan M."/>
            <person name="Lucas S."/>
            <person name="Hammon N."/>
            <person name="Deshpande S."/>
            <person name="Cheng J.F."/>
            <person name="Chertkov O."/>
            <person name="Davenport K."/>
            <person name="Tapia R."/>
            <person name="Han C."/>
            <person name="Goodwin L."/>
            <person name="Pitluck S."/>
            <person name="Liolios K."/>
            <person name="Mavromatis K."/>
            <person name="Ivanova N."/>
            <person name="Mikhailova N."/>
            <person name="Pati A."/>
            <person name="Chen A."/>
            <person name="Palaniappan K."/>
            <person name="Land M."/>
            <person name="Hauser L."/>
            <person name="Chang Y.J."/>
            <person name="Jeffries C.D."/>
            <person name="Detter J.C."/>
            <person name="Brambilla E."/>
            <person name="Kannan K.P."/>
            <person name="Djao O.D."/>
            <person name="Rohde M."/>
            <person name="Pukall R."/>
            <person name="Spring S."/>
            <person name="Goker M."/>
            <person name="Sikorski J."/>
            <person name="Woyke T."/>
            <person name="Bristow J."/>
            <person name="Eisen J.A."/>
            <person name="Markowitz V."/>
            <person name="Hugenholtz P."/>
            <person name="Kyrpides N.C."/>
            <person name="Klenk H.P."/>
        </authorList>
    </citation>
    <scope>NUCLEOTIDE SEQUENCE [LARGE SCALE GENOMIC DNA]</scope>
    <source>
        <strain evidence="3">ATCC 33891 / DSM 2032 / 1pr3</strain>
    </source>
</reference>
<dbReference type="AlphaFoldDB" id="A0A7U4DP20"/>
<evidence type="ECO:0000256" key="1">
    <source>
        <dbReference type="SAM" id="MobiDB-lite"/>
    </source>
</evidence>
<name>A0A7U4DP20_DESPD</name>
<feature type="region of interest" description="Disordered" evidence="1">
    <location>
        <begin position="1"/>
        <end position="27"/>
    </location>
</feature>
<accession>A0A7U4DP20</accession>
<keyword evidence="3" id="KW-1185">Reference proteome</keyword>
<proteinExistence type="predicted"/>
<dbReference type="KEGG" id="dpr:Despr_1400"/>
<gene>
    <name evidence="2" type="ordered locus">Despr_1400</name>
</gene>
<dbReference type="Proteomes" id="UP000006365">
    <property type="component" value="Chromosome"/>
</dbReference>
<sequence length="170" mass="19342">MKIDKISMSTSAKRSNLGRKPKFQEPSSSITITLPDRILQQLNMVDADRAKGIVKCVENTLSNEIDKKLKILKISEQEGVLTIGPCNILKQIPHIKLIEISPLHYIVSKPVGTTFEMIEIAIIDLLEKIGDDQAEEKEILVNIRKYLKKHREKNALQTREIILFNVQEEA</sequence>
<evidence type="ECO:0000313" key="2">
    <source>
        <dbReference type="EMBL" id="ADW17562.1"/>
    </source>
</evidence>
<protein>
    <submittedName>
        <fullName evidence="2">Uncharacterized protein</fullName>
    </submittedName>
</protein>
<dbReference type="EMBL" id="CP002364">
    <property type="protein sequence ID" value="ADW17562.1"/>
    <property type="molecule type" value="Genomic_DNA"/>
</dbReference>
<organism evidence="2 3">
    <name type="scientific">Desulfobulbus propionicus (strain ATCC 33891 / DSM 2032 / VKM B-1956 / 1pr3)</name>
    <dbReference type="NCBI Taxonomy" id="577650"/>
    <lineage>
        <taxon>Bacteria</taxon>
        <taxon>Pseudomonadati</taxon>
        <taxon>Thermodesulfobacteriota</taxon>
        <taxon>Desulfobulbia</taxon>
        <taxon>Desulfobulbales</taxon>
        <taxon>Desulfobulbaceae</taxon>
        <taxon>Desulfobulbus</taxon>
    </lineage>
</organism>
<evidence type="ECO:0000313" key="3">
    <source>
        <dbReference type="Proteomes" id="UP000006365"/>
    </source>
</evidence>
<dbReference type="RefSeq" id="WP_015724103.1">
    <property type="nucleotide sequence ID" value="NC_014972.1"/>
</dbReference>